<evidence type="ECO:0000256" key="1">
    <source>
        <dbReference type="HAMAP-Rule" id="MF_00095"/>
    </source>
</evidence>
<evidence type="ECO:0000313" key="5">
    <source>
        <dbReference type="Proteomes" id="UP000321933"/>
    </source>
</evidence>
<protein>
    <recommendedName>
        <fullName evidence="1">Sugar fermentation stimulation protein homolog</fullName>
    </recommendedName>
</protein>
<dbReference type="FunFam" id="2.40.50.580:FF:000001">
    <property type="entry name" value="Sugar fermentation stimulation protein A"/>
    <property type="match status" value="1"/>
</dbReference>
<feature type="domain" description="Sugar fermentation stimulation protein C-terminal" evidence="2">
    <location>
        <begin position="82"/>
        <end position="218"/>
    </location>
</feature>
<dbReference type="EMBL" id="VRYZ01000001">
    <property type="protein sequence ID" value="TXS94838.1"/>
    <property type="molecule type" value="Genomic_DNA"/>
</dbReference>
<dbReference type="Pfam" id="PF03749">
    <property type="entry name" value="SfsA"/>
    <property type="match status" value="1"/>
</dbReference>
<proteinExistence type="inferred from homology"/>
<accession>A0A5C9A242</accession>
<sequence length="234" mass="25646">MEFGKLVQGRLLRRYKRFLADVELPGGAVITAHCPNTGAMTGCMPEGAPVWLSVSDAKTRKYPHTWELVDTPAGLACIHSALANKVVREGFENGKVKGFEQYPALRSEVKYGAGSRADLLLEGDAGRVFVEVKCVTLYRRDDWGAFPDAVSDRGRRHIRELQGVIDDETRALLLFCVFHSGIHRVCAAGDIDPKYRDALAEAMAAGLEVQAYAAEVTTRGLSLARRLPFSLDPA</sequence>
<dbReference type="PANTHER" id="PTHR30545">
    <property type="entry name" value="SUGAR FERMENTATION STIMULATION PROTEIN A"/>
    <property type="match status" value="1"/>
</dbReference>
<feature type="domain" description="SfsA N-terminal OB" evidence="3">
    <location>
        <begin position="12"/>
        <end position="78"/>
    </location>
</feature>
<dbReference type="CDD" id="cd22359">
    <property type="entry name" value="SfsA-like_bacterial"/>
    <property type="match status" value="1"/>
</dbReference>
<dbReference type="OrthoDB" id="9802365at2"/>
<reference evidence="4 5" key="1">
    <citation type="submission" date="2019-08" db="EMBL/GenBank/DDBJ databases">
        <title>Parahaliea maris sp. nov., isolated from the surface seawater.</title>
        <authorList>
            <person name="Liu Y."/>
        </authorList>
    </citation>
    <scope>NUCLEOTIDE SEQUENCE [LARGE SCALE GENOMIC DNA]</scope>
    <source>
        <strain evidence="4 5">S2-26</strain>
    </source>
</reference>
<dbReference type="HAMAP" id="MF_00095">
    <property type="entry name" value="SfsA"/>
    <property type="match status" value="1"/>
</dbReference>
<evidence type="ECO:0000259" key="2">
    <source>
        <dbReference type="Pfam" id="PF03749"/>
    </source>
</evidence>
<gene>
    <name evidence="1 4" type="primary">sfsA</name>
    <name evidence="4" type="ORF">FVW59_02715</name>
</gene>
<dbReference type="GO" id="GO:0003677">
    <property type="term" value="F:DNA binding"/>
    <property type="evidence" value="ECO:0007669"/>
    <property type="project" value="InterPro"/>
</dbReference>
<dbReference type="Proteomes" id="UP000321933">
    <property type="component" value="Unassembled WGS sequence"/>
</dbReference>
<comment type="similarity">
    <text evidence="1">Belongs to the SfsA family.</text>
</comment>
<keyword evidence="5" id="KW-1185">Reference proteome</keyword>
<organism evidence="4 5">
    <name type="scientific">Parahaliea aestuarii</name>
    <dbReference type="NCBI Taxonomy" id="1852021"/>
    <lineage>
        <taxon>Bacteria</taxon>
        <taxon>Pseudomonadati</taxon>
        <taxon>Pseudomonadota</taxon>
        <taxon>Gammaproteobacteria</taxon>
        <taxon>Cellvibrionales</taxon>
        <taxon>Halieaceae</taxon>
        <taxon>Parahaliea</taxon>
    </lineage>
</organism>
<dbReference type="NCBIfam" id="TIGR00230">
    <property type="entry name" value="sfsA"/>
    <property type="match status" value="1"/>
</dbReference>
<dbReference type="Gene3D" id="3.40.1350.60">
    <property type="match status" value="1"/>
</dbReference>
<dbReference type="RefSeq" id="WP_148062680.1">
    <property type="nucleotide sequence ID" value="NZ_VRYZ01000001.1"/>
</dbReference>
<comment type="caution">
    <text evidence="4">The sequence shown here is derived from an EMBL/GenBank/DDBJ whole genome shotgun (WGS) entry which is preliminary data.</text>
</comment>
<dbReference type="Gene3D" id="2.40.50.580">
    <property type="match status" value="1"/>
</dbReference>
<dbReference type="InterPro" id="IPR040452">
    <property type="entry name" value="SfsA_C"/>
</dbReference>
<evidence type="ECO:0000313" key="4">
    <source>
        <dbReference type="EMBL" id="TXS94838.1"/>
    </source>
</evidence>
<dbReference type="AlphaFoldDB" id="A0A5C9A242"/>
<name>A0A5C9A242_9GAMM</name>
<dbReference type="Pfam" id="PF17746">
    <property type="entry name" value="SfsA_N"/>
    <property type="match status" value="1"/>
</dbReference>
<evidence type="ECO:0000259" key="3">
    <source>
        <dbReference type="Pfam" id="PF17746"/>
    </source>
</evidence>
<dbReference type="InterPro" id="IPR005224">
    <property type="entry name" value="SfsA"/>
</dbReference>
<dbReference type="PANTHER" id="PTHR30545:SF2">
    <property type="entry name" value="SUGAR FERMENTATION STIMULATION PROTEIN A"/>
    <property type="match status" value="1"/>
</dbReference>
<dbReference type="InterPro" id="IPR041465">
    <property type="entry name" value="SfsA_N"/>
</dbReference>